<dbReference type="Pfam" id="PF05355">
    <property type="entry name" value="Apo-CII"/>
    <property type="match status" value="1"/>
</dbReference>
<organism evidence="3 4">
    <name type="scientific">Solea senegalensis</name>
    <name type="common">Senegalese sole</name>
    <dbReference type="NCBI Taxonomy" id="28829"/>
    <lineage>
        <taxon>Eukaryota</taxon>
        <taxon>Metazoa</taxon>
        <taxon>Chordata</taxon>
        <taxon>Craniata</taxon>
        <taxon>Vertebrata</taxon>
        <taxon>Euteleostomi</taxon>
        <taxon>Actinopterygii</taxon>
        <taxon>Neopterygii</taxon>
        <taxon>Teleostei</taxon>
        <taxon>Neoteleostei</taxon>
        <taxon>Acanthomorphata</taxon>
        <taxon>Carangaria</taxon>
        <taxon>Pleuronectiformes</taxon>
        <taxon>Pleuronectoidei</taxon>
        <taxon>Soleidae</taxon>
        <taxon>Solea</taxon>
    </lineage>
</organism>
<sequence length="242" mass="27031">MNAKYIMALVLALQVSMSLCEAPTPSDELANKYQELKTKFFSRFINAYNKMQEAAAPLVEKVEGNEHGQAVKTYLEDLQASPRLQAFVKIAKGLGQEAVPLVDTALAMLHTGSLSQNCIKHDGNSQSGTDDKTHFCRGIQFVTMKKLLVVSLLVALLALSAESFRVPRQTEEEDQGTLTKITDKIKTWYHSTVDTASDYLDNIKGLKLEEKAKNLYDDTTTVVTTYAGIMQDQLYHIFYSQH</sequence>
<dbReference type="GO" id="GO:0016042">
    <property type="term" value="P:lipid catabolic process"/>
    <property type="evidence" value="ECO:0007669"/>
    <property type="project" value="UniProtKB-UniRule"/>
</dbReference>
<evidence type="ECO:0000313" key="3">
    <source>
        <dbReference type="EMBL" id="KAG7474535.1"/>
    </source>
</evidence>
<protein>
    <recommendedName>
        <fullName evidence="1">Apolipoprotein C-II</fullName>
        <shortName evidence="1">Apo-CII</shortName>
        <shortName evidence="1">ApoC-II</shortName>
    </recommendedName>
    <alternativeName>
        <fullName evidence="1">Apolipoprotein C2</fullName>
    </alternativeName>
</protein>
<dbReference type="PANTHER" id="PTHR16566:SF0">
    <property type="entry name" value="APOLIPOPROTEIN C-II"/>
    <property type="match status" value="1"/>
</dbReference>
<gene>
    <name evidence="3" type="ORF">JOB18_011480</name>
</gene>
<evidence type="ECO:0000313" key="4">
    <source>
        <dbReference type="Proteomes" id="UP000693946"/>
    </source>
</evidence>
<comment type="function">
    <text evidence="1">Component of chylomicrons, very low-density lipoproteins (VLDL), low-density lipoproteins (LDL), and high-density lipoproteins (HDL) in plasma. Plays an important role in lipoprotein metabolism as an activator of lipoprotein lipase.</text>
</comment>
<dbReference type="InterPro" id="IPR008019">
    <property type="entry name" value="Apo-CII"/>
</dbReference>
<name>A0AAV6PT35_SOLSE</name>
<keyword evidence="1" id="KW-0850">VLDL</keyword>
<dbReference type="GO" id="GO:0034361">
    <property type="term" value="C:very-low-density lipoprotein particle"/>
    <property type="evidence" value="ECO:0007669"/>
    <property type="project" value="UniProtKB-UniRule"/>
</dbReference>
<dbReference type="GO" id="GO:0006869">
    <property type="term" value="P:lipid transport"/>
    <property type="evidence" value="ECO:0007669"/>
    <property type="project" value="UniProtKB-UniRule"/>
</dbReference>
<dbReference type="GO" id="GO:0043274">
    <property type="term" value="F:phospholipase binding"/>
    <property type="evidence" value="ECO:0007669"/>
    <property type="project" value="TreeGrafter"/>
</dbReference>
<dbReference type="AlphaFoldDB" id="A0AAV6PT35"/>
<dbReference type="EMBL" id="JAGKHQ010000021">
    <property type="protein sequence ID" value="KAG7474535.1"/>
    <property type="molecule type" value="Genomic_DNA"/>
</dbReference>
<comment type="similarity">
    <text evidence="1">Belongs to the apolipoprotein C2 family.</text>
</comment>
<reference evidence="3 4" key="1">
    <citation type="journal article" date="2021" name="Sci. Rep.">
        <title>Chromosome anchoring in Senegalese sole (Solea senegalensis) reveals sex-associated markers and genome rearrangements in flatfish.</title>
        <authorList>
            <person name="Guerrero-Cozar I."/>
            <person name="Gomez-Garrido J."/>
            <person name="Berbel C."/>
            <person name="Martinez-Blanch J.F."/>
            <person name="Alioto T."/>
            <person name="Claros M.G."/>
            <person name="Gagnaire P.A."/>
            <person name="Manchado M."/>
        </authorList>
    </citation>
    <scope>NUCLEOTIDE SEQUENCE [LARGE SCALE GENOMIC DNA]</scope>
    <source>
        <strain evidence="3">Sse05_10M</strain>
    </source>
</reference>
<dbReference type="GO" id="GO:0034364">
    <property type="term" value="C:high-density lipoprotein particle"/>
    <property type="evidence" value="ECO:0007669"/>
    <property type="project" value="UniProtKB-KW"/>
</dbReference>
<keyword evidence="1" id="KW-0964">Secreted</keyword>
<dbReference type="GO" id="GO:0042627">
    <property type="term" value="C:chylomicron"/>
    <property type="evidence" value="ECO:0007669"/>
    <property type="project" value="UniProtKB-UniRule"/>
</dbReference>
<keyword evidence="4" id="KW-1185">Reference proteome</keyword>
<comment type="subcellular location">
    <subcellularLocation>
        <location evidence="1">Secreted</location>
    </subcellularLocation>
</comment>
<evidence type="ECO:0000256" key="2">
    <source>
        <dbReference type="SAM" id="SignalP"/>
    </source>
</evidence>
<dbReference type="GO" id="GO:0034362">
    <property type="term" value="C:low-density lipoprotein particle"/>
    <property type="evidence" value="ECO:0007669"/>
    <property type="project" value="UniProtKB-UniRule"/>
</dbReference>
<keyword evidence="1" id="KW-0345">HDL</keyword>
<keyword evidence="1" id="KW-0445">Lipid transport</keyword>
<feature type="signal peptide" evidence="2">
    <location>
        <begin position="1"/>
        <end position="22"/>
    </location>
</feature>
<keyword evidence="1" id="KW-0813">Transport</keyword>
<keyword evidence="1" id="KW-0443">Lipid metabolism</keyword>
<evidence type="ECO:0000256" key="1">
    <source>
        <dbReference type="RuleBase" id="RU368054"/>
    </source>
</evidence>
<comment type="caution">
    <text evidence="3">The sequence shown here is derived from an EMBL/GenBank/DDBJ whole genome shotgun (WGS) entry which is preliminary data.</text>
</comment>
<dbReference type="PANTHER" id="PTHR16566">
    <property type="entry name" value="APOLIPOPROTEIN C-II"/>
    <property type="match status" value="1"/>
</dbReference>
<proteinExistence type="inferred from homology"/>
<accession>A0AAV6PT35</accession>
<keyword evidence="1" id="KW-0162">Chylomicron</keyword>
<dbReference type="Proteomes" id="UP000693946">
    <property type="component" value="Linkage Group LG9"/>
</dbReference>
<keyword evidence="1" id="KW-0442">Lipid degradation</keyword>
<keyword evidence="1" id="KW-0427">LDL</keyword>
<keyword evidence="1 2" id="KW-0732">Signal</keyword>
<dbReference type="GO" id="GO:0016004">
    <property type="term" value="F:phospholipase activator activity"/>
    <property type="evidence" value="ECO:0007669"/>
    <property type="project" value="TreeGrafter"/>
</dbReference>
<dbReference type="GO" id="GO:0060697">
    <property type="term" value="P:positive regulation of phospholipid catabolic process"/>
    <property type="evidence" value="ECO:0007669"/>
    <property type="project" value="TreeGrafter"/>
</dbReference>
<feature type="chain" id="PRO_5043697726" description="Apolipoprotein C-II" evidence="2">
    <location>
        <begin position="23"/>
        <end position="242"/>
    </location>
</feature>